<evidence type="ECO:0000256" key="2">
    <source>
        <dbReference type="ARBA" id="ARBA00004496"/>
    </source>
</evidence>
<comment type="catalytic activity">
    <reaction evidence="1 7">
        <text>[protein]-peptidylproline (omega=180) = [protein]-peptidylproline (omega=0)</text>
        <dbReference type="Rhea" id="RHEA:16237"/>
        <dbReference type="Rhea" id="RHEA-COMP:10747"/>
        <dbReference type="Rhea" id="RHEA-COMP:10748"/>
        <dbReference type="ChEBI" id="CHEBI:83833"/>
        <dbReference type="ChEBI" id="CHEBI:83834"/>
        <dbReference type="EC" id="5.2.1.8"/>
    </reaction>
</comment>
<dbReference type="AlphaFoldDB" id="A0A2G8XZD1"/>
<evidence type="ECO:0000256" key="3">
    <source>
        <dbReference type="ARBA" id="ARBA00011019"/>
    </source>
</evidence>
<feature type="region of interest" description="Disordered" evidence="8">
    <location>
        <begin position="310"/>
        <end position="364"/>
    </location>
</feature>
<feature type="chain" id="PRO_5013782321" description="Serine/threonine-protein phosphatase 2A activator" evidence="9">
    <location>
        <begin position="32"/>
        <end position="726"/>
    </location>
</feature>
<organism evidence="10 11">
    <name type="scientific">Toxoplasma gondii COUG</name>
    <dbReference type="NCBI Taxonomy" id="1074873"/>
    <lineage>
        <taxon>Eukaryota</taxon>
        <taxon>Sar</taxon>
        <taxon>Alveolata</taxon>
        <taxon>Apicomplexa</taxon>
        <taxon>Conoidasida</taxon>
        <taxon>Coccidia</taxon>
        <taxon>Eucoccidiorida</taxon>
        <taxon>Eimeriorina</taxon>
        <taxon>Sarcocystidae</taxon>
        <taxon>Toxoplasma</taxon>
    </lineage>
</organism>
<dbReference type="Pfam" id="PF03095">
    <property type="entry name" value="PTPA"/>
    <property type="match status" value="2"/>
</dbReference>
<feature type="compositionally biased region" description="Basic and acidic residues" evidence="8">
    <location>
        <begin position="310"/>
        <end position="331"/>
    </location>
</feature>
<evidence type="ECO:0000256" key="7">
    <source>
        <dbReference type="RuleBase" id="RU361210"/>
    </source>
</evidence>
<dbReference type="VEuPathDB" id="ToxoDB:TGCOUG_283720"/>
<protein>
    <recommendedName>
        <fullName evidence="7">Serine/threonine-protein phosphatase 2A activator</fullName>
        <ecNumber evidence="7">5.2.1.8</ecNumber>
    </recommendedName>
    <alternativeName>
        <fullName evidence="7">Phosphotyrosyl phosphatase activator</fullName>
    </alternativeName>
</protein>
<dbReference type="EC" id="5.2.1.8" evidence="7"/>
<dbReference type="PANTHER" id="PTHR10012:SF0">
    <property type="entry name" value="SERINE_THREONINE-PROTEIN PHOSPHATASE 2A ACTIVATOR"/>
    <property type="match status" value="1"/>
</dbReference>
<evidence type="ECO:0000256" key="1">
    <source>
        <dbReference type="ARBA" id="ARBA00000971"/>
    </source>
</evidence>
<dbReference type="InterPro" id="IPR043170">
    <property type="entry name" value="PTPA_C_lid"/>
</dbReference>
<dbReference type="GO" id="GO:0008160">
    <property type="term" value="F:protein tyrosine phosphatase activator activity"/>
    <property type="evidence" value="ECO:0007669"/>
    <property type="project" value="TreeGrafter"/>
</dbReference>
<feature type="region of interest" description="Disordered" evidence="8">
    <location>
        <begin position="467"/>
        <end position="496"/>
    </location>
</feature>
<dbReference type="GO" id="GO:0000159">
    <property type="term" value="C:protein phosphatase type 2A complex"/>
    <property type="evidence" value="ECO:0007669"/>
    <property type="project" value="TreeGrafter"/>
</dbReference>
<accession>A0A2G8XZD1</accession>
<feature type="region of interest" description="Disordered" evidence="8">
    <location>
        <begin position="159"/>
        <end position="187"/>
    </location>
</feature>
<dbReference type="Proteomes" id="UP000236343">
    <property type="component" value="Unassembled WGS sequence"/>
</dbReference>
<feature type="compositionally biased region" description="Basic and acidic residues" evidence="8">
    <location>
        <begin position="344"/>
        <end position="364"/>
    </location>
</feature>
<evidence type="ECO:0000256" key="6">
    <source>
        <dbReference type="ARBA" id="ARBA00023235"/>
    </source>
</evidence>
<dbReference type="GO" id="GO:0003755">
    <property type="term" value="F:peptidyl-prolyl cis-trans isomerase activity"/>
    <property type="evidence" value="ECO:0007669"/>
    <property type="project" value="UniProtKB-KW"/>
</dbReference>
<comment type="caution">
    <text evidence="10">The sequence shown here is derived from an EMBL/GenBank/DDBJ whole genome shotgun (WGS) entry which is preliminary data.</text>
</comment>
<sequence length="726" mass="78956">MLAHWTFSLSHAYSSFSCVLHFLFLSRLSPSFLPSLGRCCCRQKACSRREPDTGAHCCTRSSSEIFSPLRLSLSVDASEFFFLFQPPQLLCFARSLGFSFSVPRVLSSSSCVSTPASPTKRTNLFPFRVFRSWQSFPVKSFDCLPGSFLPCLAPFSSSSSPTMPRDPELSPPPSSSSSPPFSSPPLPSSSSAFQPCMSSSAGVACAAPRVSSSPLFRPPASFSPALSPGVCCVAPWASPLATAPLSGVRTPGAPAAFAAVEPATGREEDLRACKKQIHSLHDLSVWTAGPSYQAFMRFLRRLSAAVVDRKAVSRREGDSGKKSAEESRGNSEEQSADESAGGSGEKHEENSGEEMRVEDAESATRRRAAAAARAIVEWGVRENSREGKSLHASANVLILLEILETLKIWIEEIPVIEQPMRFGNRAFRTWVDRLQERSKSLLEPLVPTNVAPPPASLSIEPIPEQEELVFPPPSSSSSSSLPSSSPSSSAESPAASACLQGNVSGQKIGGEARELGEDDEAQTGKSLRETLLEELTDYLCHAFGDRQRIDYGTGHEVSFALFLFVLFEAKILDEHADDAAAVLLVFAQYVEVCHALQKTYSLEPAGSRGAWGLDDFHFLPFLFGAAQLVENHFIHPAEVVDMGVVKEFAPSNLYFSSIEYTMEVKKGAPFSECAPMLYDISGVSTWRKIHAGLLKMYEGEVLNKFPIAQHLLFGKYFPFSRKAADV</sequence>
<dbReference type="Gene3D" id="1.20.120.1150">
    <property type="match status" value="1"/>
</dbReference>
<evidence type="ECO:0000256" key="8">
    <source>
        <dbReference type="SAM" id="MobiDB-lite"/>
    </source>
</evidence>
<proteinExistence type="inferred from homology"/>
<keyword evidence="4 7" id="KW-0963">Cytoplasm</keyword>
<reference evidence="10 11" key="1">
    <citation type="journal article" date="2016" name="Nat. Commun.">
        <title>Local admixture of amplified and diversified secreted pathogenesis determinants shapes mosaic Toxoplasma gondii genomes.</title>
        <authorList>
            <person name="Lorenzi H."/>
            <person name="Khan A."/>
            <person name="Behnke M.S."/>
            <person name="Namasivayam S."/>
            <person name="Swapna L.S."/>
            <person name="Hadjithomas M."/>
            <person name="Karamycheva S."/>
            <person name="Pinney D."/>
            <person name="Brunk B.P."/>
            <person name="Ajioka J.W."/>
            <person name="Ajzenberg D."/>
            <person name="Boothroyd J.C."/>
            <person name="Boyle J.P."/>
            <person name="Darde M.L."/>
            <person name="Diaz-Miranda M.A."/>
            <person name="Dubey J.P."/>
            <person name="Fritz H.M."/>
            <person name="Gennari S.M."/>
            <person name="Gregory B.D."/>
            <person name="Kim K."/>
            <person name="Saeij J.P."/>
            <person name="Su C."/>
            <person name="White M.W."/>
            <person name="Zhu X.Q."/>
            <person name="Howe D.K."/>
            <person name="Rosenthal B.M."/>
            <person name="Grigg M.E."/>
            <person name="Parkinson J."/>
            <person name="Liu L."/>
            <person name="Kissinger J.C."/>
            <person name="Roos D.S."/>
            <person name="Sibley L.D."/>
        </authorList>
    </citation>
    <scope>NUCLEOTIDE SEQUENCE [LARGE SCALE GENOMIC DNA]</scope>
    <source>
        <strain evidence="10 11">COUG</strain>
    </source>
</reference>
<evidence type="ECO:0000313" key="10">
    <source>
        <dbReference type="EMBL" id="PIM00376.1"/>
    </source>
</evidence>
<feature type="signal peptide" evidence="9">
    <location>
        <begin position="1"/>
        <end position="31"/>
    </location>
</feature>
<dbReference type="GO" id="GO:0005737">
    <property type="term" value="C:cytoplasm"/>
    <property type="evidence" value="ECO:0007669"/>
    <property type="project" value="UniProtKB-SubCell"/>
</dbReference>
<dbReference type="InterPro" id="IPR037218">
    <property type="entry name" value="PTPA_sf"/>
</dbReference>
<gene>
    <name evidence="10" type="ORF">TGCOUG_283720</name>
</gene>
<evidence type="ECO:0000256" key="4">
    <source>
        <dbReference type="ARBA" id="ARBA00022490"/>
    </source>
</evidence>
<dbReference type="EMBL" id="AGQR02001958">
    <property type="protein sequence ID" value="PIM00376.1"/>
    <property type="molecule type" value="Genomic_DNA"/>
</dbReference>
<keyword evidence="9" id="KW-0732">Signal</keyword>
<dbReference type="CDD" id="cd04087">
    <property type="entry name" value="PTPA"/>
    <property type="match status" value="1"/>
</dbReference>
<evidence type="ECO:0000313" key="11">
    <source>
        <dbReference type="Proteomes" id="UP000236343"/>
    </source>
</evidence>
<feature type="compositionally biased region" description="Low complexity" evidence="8">
    <location>
        <begin position="475"/>
        <end position="496"/>
    </location>
</feature>
<comment type="function">
    <text evidence="7">PPIases accelerate the folding of proteins. It catalyzes the cis-trans isomerization of proline imidic peptide bonds in oligopeptides.</text>
</comment>
<keyword evidence="5 7" id="KW-0697">Rotamase</keyword>
<dbReference type="GO" id="GO:0007052">
    <property type="term" value="P:mitotic spindle organization"/>
    <property type="evidence" value="ECO:0007669"/>
    <property type="project" value="TreeGrafter"/>
</dbReference>
<evidence type="ECO:0000256" key="9">
    <source>
        <dbReference type="SAM" id="SignalP"/>
    </source>
</evidence>
<dbReference type="GO" id="GO:0005634">
    <property type="term" value="C:nucleus"/>
    <property type="evidence" value="ECO:0007669"/>
    <property type="project" value="TreeGrafter"/>
</dbReference>
<keyword evidence="6 7" id="KW-0413">Isomerase</keyword>
<evidence type="ECO:0000256" key="5">
    <source>
        <dbReference type="ARBA" id="ARBA00023110"/>
    </source>
</evidence>
<dbReference type="SUPFAM" id="SSF140984">
    <property type="entry name" value="PTPA-like"/>
    <property type="match status" value="1"/>
</dbReference>
<dbReference type="FunFam" id="1.20.120.1150:FF:000002">
    <property type="entry name" value="Serine/threonine-protein phosphatase 2A activator"/>
    <property type="match status" value="1"/>
</dbReference>
<name>A0A2G8XZD1_TOXGO</name>
<dbReference type="InterPro" id="IPR004327">
    <property type="entry name" value="Phstyr_phstse_ac"/>
</dbReference>
<comment type="similarity">
    <text evidence="3 7">Belongs to the PTPA-type PPIase family.</text>
</comment>
<comment type="subcellular location">
    <subcellularLocation>
        <location evidence="2 7">Cytoplasm</location>
    </subcellularLocation>
</comment>
<dbReference type="PANTHER" id="PTHR10012">
    <property type="entry name" value="SERINE/THREONINE-PROTEIN PHOSPHATASE 2A REGULATORY SUBUNIT B"/>
    <property type="match status" value="1"/>
</dbReference>